<evidence type="ECO:0000256" key="11">
    <source>
        <dbReference type="SAM" id="SignalP"/>
    </source>
</evidence>
<dbReference type="GeneTree" id="ENSGT00940000172190"/>
<dbReference type="GO" id="GO:0031295">
    <property type="term" value="P:T cell costimulation"/>
    <property type="evidence" value="ECO:0007669"/>
    <property type="project" value="TreeGrafter"/>
</dbReference>
<evidence type="ECO:0000313" key="14">
    <source>
        <dbReference type="Proteomes" id="UP000265000"/>
    </source>
</evidence>
<keyword evidence="7" id="KW-1015">Disulfide bond</keyword>
<evidence type="ECO:0000256" key="3">
    <source>
        <dbReference type="ARBA" id="ARBA00022692"/>
    </source>
</evidence>
<organism evidence="13 14">
    <name type="scientific">Fundulus heteroclitus</name>
    <name type="common">Killifish</name>
    <name type="synonym">Mummichog</name>
    <dbReference type="NCBI Taxonomy" id="8078"/>
    <lineage>
        <taxon>Eukaryota</taxon>
        <taxon>Metazoa</taxon>
        <taxon>Chordata</taxon>
        <taxon>Craniata</taxon>
        <taxon>Vertebrata</taxon>
        <taxon>Euteleostomi</taxon>
        <taxon>Actinopterygii</taxon>
        <taxon>Neopterygii</taxon>
        <taxon>Teleostei</taxon>
        <taxon>Neoteleostei</taxon>
        <taxon>Acanthomorphata</taxon>
        <taxon>Ovalentaria</taxon>
        <taxon>Atherinomorphae</taxon>
        <taxon>Cyprinodontiformes</taxon>
        <taxon>Fundulidae</taxon>
        <taxon>Fundulus</taxon>
    </lineage>
</organism>
<keyword evidence="9" id="KW-0325">Glycoprotein</keyword>
<comment type="subcellular location">
    <subcellularLocation>
        <location evidence="1">Cell membrane</location>
        <topology evidence="1">Single-pass type I membrane protein</topology>
    </subcellularLocation>
</comment>
<reference evidence="13" key="2">
    <citation type="submission" date="2025-09" db="UniProtKB">
        <authorList>
            <consortium name="Ensembl"/>
        </authorList>
    </citation>
    <scope>IDENTIFICATION</scope>
</reference>
<dbReference type="STRING" id="8078.ENSFHEP00000013541"/>
<feature type="signal peptide" evidence="11">
    <location>
        <begin position="1"/>
        <end position="22"/>
    </location>
</feature>
<dbReference type="GO" id="GO:0071222">
    <property type="term" value="P:cellular response to lipopolysaccharide"/>
    <property type="evidence" value="ECO:0007669"/>
    <property type="project" value="TreeGrafter"/>
</dbReference>
<evidence type="ECO:0000256" key="8">
    <source>
        <dbReference type="ARBA" id="ARBA00023170"/>
    </source>
</evidence>
<evidence type="ECO:0000256" key="9">
    <source>
        <dbReference type="ARBA" id="ARBA00023180"/>
    </source>
</evidence>
<keyword evidence="14" id="KW-1185">Reference proteome</keyword>
<dbReference type="GO" id="GO:0042130">
    <property type="term" value="P:negative regulation of T cell proliferation"/>
    <property type="evidence" value="ECO:0007669"/>
    <property type="project" value="TreeGrafter"/>
</dbReference>
<keyword evidence="8" id="KW-0675">Receptor</keyword>
<dbReference type="InterPro" id="IPR003599">
    <property type="entry name" value="Ig_sub"/>
</dbReference>
<feature type="chain" id="PRO_5018633631" evidence="11">
    <location>
        <begin position="23"/>
        <end position="285"/>
    </location>
</feature>
<dbReference type="SMART" id="SM00408">
    <property type="entry name" value="IGc2"/>
    <property type="match status" value="2"/>
</dbReference>
<dbReference type="Gene3D" id="2.60.40.10">
    <property type="entry name" value="Immunoglobulins"/>
    <property type="match status" value="2"/>
</dbReference>
<keyword evidence="6" id="KW-0472">Membrane</keyword>
<dbReference type="SMART" id="SM00406">
    <property type="entry name" value="IGv"/>
    <property type="match status" value="2"/>
</dbReference>
<evidence type="ECO:0000256" key="6">
    <source>
        <dbReference type="ARBA" id="ARBA00023136"/>
    </source>
</evidence>
<accession>A0A3Q2PK68</accession>
<keyword evidence="4 11" id="KW-0732">Signal</keyword>
<keyword evidence="2" id="KW-1003">Cell membrane</keyword>
<dbReference type="Pfam" id="PF07686">
    <property type="entry name" value="V-set"/>
    <property type="match status" value="2"/>
</dbReference>
<dbReference type="InterPro" id="IPR051713">
    <property type="entry name" value="T-cell_Activation_Regulation"/>
</dbReference>
<evidence type="ECO:0000256" key="4">
    <source>
        <dbReference type="ARBA" id="ARBA00022729"/>
    </source>
</evidence>
<dbReference type="GO" id="GO:0042102">
    <property type="term" value="P:positive regulation of T cell proliferation"/>
    <property type="evidence" value="ECO:0007669"/>
    <property type="project" value="TreeGrafter"/>
</dbReference>
<feature type="domain" description="Ig-like" evidence="12">
    <location>
        <begin position="131"/>
        <end position="246"/>
    </location>
</feature>
<protein>
    <submittedName>
        <fullName evidence="13">Coxsackievirus and adenovirus receptor homolog</fullName>
    </submittedName>
</protein>
<dbReference type="GO" id="GO:0009897">
    <property type="term" value="C:external side of plasma membrane"/>
    <property type="evidence" value="ECO:0007669"/>
    <property type="project" value="TreeGrafter"/>
</dbReference>
<dbReference type="Ensembl" id="ENSFHET00000021104.1">
    <property type="protein sequence ID" value="ENSFHEP00000013541.1"/>
    <property type="gene ID" value="ENSFHEG00000015037.1"/>
</dbReference>
<evidence type="ECO:0000259" key="12">
    <source>
        <dbReference type="PROSITE" id="PS50835"/>
    </source>
</evidence>
<dbReference type="InterPro" id="IPR013783">
    <property type="entry name" value="Ig-like_fold"/>
</dbReference>
<dbReference type="PANTHER" id="PTHR25466:SF9">
    <property type="entry name" value="FIBRONECTIN TYPE-III DOMAIN-CONTAINING PROTEIN"/>
    <property type="match status" value="1"/>
</dbReference>
<reference evidence="13" key="1">
    <citation type="submission" date="2025-08" db="UniProtKB">
        <authorList>
            <consortium name="Ensembl"/>
        </authorList>
    </citation>
    <scope>IDENTIFICATION</scope>
</reference>
<dbReference type="InterPro" id="IPR036179">
    <property type="entry name" value="Ig-like_dom_sf"/>
</dbReference>
<sequence>MAAFLTASLVLFLLGFSSKVVAEGQRIITAEPGDNVILTCRAAENKDVINVKWRRTDLQSDQYLLLYRDSQSDPEGQSPSFRNRVSLLDVKNGDVSLVLKNVTTDDTGTYECRVVQGGNNRRKRSILDTEPICIINLRVEAGQIIITAEPGDNVILTCRASENKDVIVVEWSRPDLQSDQFVLLYNDRQSDPEFQSPSFINRVSLLDVENGDVSLVLKNVTTNDTGTYECRVRHGGENRRKRSILKINPISTFNLSVEAGESVCGSEAPAASWLLMEERNRSDVR</sequence>
<dbReference type="GO" id="GO:0006955">
    <property type="term" value="P:immune response"/>
    <property type="evidence" value="ECO:0007669"/>
    <property type="project" value="TreeGrafter"/>
</dbReference>
<dbReference type="SUPFAM" id="SSF48726">
    <property type="entry name" value="Immunoglobulin"/>
    <property type="match status" value="2"/>
</dbReference>
<name>A0A3Q2PK68_FUNHE</name>
<dbReference type="PROSITE" id="PS00290">
    <property type="entry name" value="IG_MHC"/>
    <property type="match status" value="1"/>
</dbReference>
<dbReference type="AlphaFoldDB" id="A0A3Q2PK68"/>
<dbReference type="PANTHER" id="PTHR25466">
    <property type="entry name" value="T-LYMPHOCYTE ACTIVATION ANTIGEN"/>
    <property type="match status" value="1"/>
</dbReference>
<dbReference type="Proteomes" id="UP000265000">
    <property type="component" value="Unplaced"/>
</dbReference>
<dbReference type="SMART" id="SM00409">
    <property type="entry name" value="IG"/>
    <property type="match status" value="2"/>
</dbReference>
<keyword evidence="10" id="KW-0393">Immunoglobulin domain</keyword>
<evidence type="ECO:0000256" key="7">
    <source>
        <dbReference type="ARBA" id="ARBA00023157"/>
    </source>
</evidence>
<dbReference type="InterPro" id="IPR013106">
    <property type="entry name" value="Ig_V-set"/>
</dbReference>
<evidence type="ECO:0000256" key="10">
    <source>
        <dbReference type="ARBA" id="ARBA00023319"/>
    </source>
</evidence>
<dbReference type="GO" id="GO:0007166">
    <property type="term" value="P:cell surface receptor signaling pathway"/>
    <property type="evidence" value="ECO:0007669"/>
    <property type="project" value="TreeGrafter"/>
</dbReference>
<keyword evidence="5" id="KW-1133">Transmembrane helix</keyword>
<evidence type="ECO:0000256" key="2">
    <source>
        <dbReference type="ARBA" id="ARBA00022475"/>
    </source>
</evidence>
<evidence type="ECO:0000256" key="1">
    <source>
        <dbReference type="ARBA" id="ARBA00004251"/>
    </source>
</evidence>
<evidence type="ECO:0000313" key="13">
    <source>
        <dbReference type="Ensembl" id="ENSFHEP00000013541.1"/>
    </source>
</evidence>
<dbReference type="InterPro" id="IPR007110">
    <property type="entry name" value="Ig-like_dom"/>
</dbReference>
<keyword evidence="3" id="KW-0812">Transmembrane</keyword>
<dbReference type="PROSITE" id="PS50835">
    <property type="entry name" value="IG_LIKE"/>
    <property type="match status" value="2"/>
</dbReference>
<evidence type="ECO:0000256" key="5">
    <source>
        <dbReference type="ARBA" id="ARBA00022989"/>
    </source>
</evidence>
<feature type="domain" description="Ig-like" evidence="12">
    <location>
        <begin position="18"/>
        <end position="128"/>
    </location>
</feature>
<proteinExistence type="predicted"/>
<dbReference type="InterPro" id="IPR003598">
    <property type="entry name" value="Ig_sub2"/>
</dbReference>
<dbReference type="InterPro" id="IPR003006">
    <property type="entry name" value="Ig/MHC_CS"/>
</dbReference>